<dbReference type="Pfam" id="PF07714">
    <property type="entry name" value="PK_Tyr_Ser-Thr"/>
    <property type="match status" value="1"/>
</dbReference>
<dbReference type="Gramene" id="PRQ44984">
    <property type="protein sequence ID" value="PRQ44984"/>
    <property type="gene ID" value="RchiOBHm_Chr3g0485201"/>
</dbReference>
<reference evidence="10 11" key="1">
    <citation type="journal article" date="2018" name="Nat. Genet.">
        <title>The Rosa genome provides new insights in the design of modern roses.</title>
        <authorList>
            <person name="Bendahmane M."/>
        </authorList>
    </citation>
    <scope>NUCLEOTIDE SEQUENCE [LARGE SCALE GENOMIC DNA]</scope>
    <source>
        <strain evidence="11">cv. Old Blush</strain>
    </source>
</reference>
<dbReference type="GO" id="GO:0005524">
    <property type="term" value="F:ATP binding"/>
    <property type="evidence" value="ECO:0007669"/>
    <property type="project" value="UniProtKB-KW"/>
</dbReference>
<evidence type="ECO:0000256" key="4">
    <source>
        <dbReference type="ARBA" id="ARBA00022741"/>
    </source>
</evidence>
<dbReference type="GO" id="GO:0004674">
    <property type="term" value="F:protein serine/threonine kinase activity"/>
    <property type="evidence" value="ECO:0007669"/>
    <property type="project" value="UniProtKB-KW"/>
</dbReference>
<dbReference type="InterPro" id="IPR008271">
    <property type="entry name" value="Ser/Thr_kinase_AS"/>
</dbReference>
<evidence type="ECO:0000256" key="5">
    <source>
        <dbReference type="ARBA" id="ARBA00022777"/>
    </source>
</evidence>
<keyword evidence="2" id="KW-0723">Serine/threonine-protein kinase</keyword>
<dbReference type="InterPro" id="IPR001245">
    <property type="entry name" value="Ser-Thr/Tyr_kinase_cat_dom"/>
</dbReference>
<dbReference type="OMA" id="WAGRFNI"/>
<dbReference type="AlphaFoldDB" id="A0A2P6RF06"/>
<dbReference type="FunFam" id="1.10.510.10:FF:001023">
    <property type="entry name" value="Os07g0541700 protein"/>
    <property type="match status" value="1"/>
</dbReference>
<dbReference type="Gene3D" id="1.10.510.10">
    <property type="entry name" value="Transferase(Phosphotransferase) domain 1"/>
    <property type="match status" value="1"/>
</dbReference>
<comment type="catalytic activity">
    <reaction evidence="7">
        <text>L-threonyl-[protein] + ATP = O-phospho-L-threonyl-[protein] + ADP + H(+)</text>
        <dbReference type="Rhea" id="RHEA:46608"/>
        <dbReference type="Rhea" id="RHEA-COMP:11060"/>
        <dbReference type="Rhea" id="RHEA-COMP:11605"/>
        <dbReference type="ChEBI" id="CHEBI:15378"/>
        <dbReference type="ChEBI" id="CHEBI:30013"/>
        <dbReference type="ChEBI" id="CHEBI:30616"/>
        <dbReference type="ChEBI" id="CHEBI:61977"/>
        <dbReference type="ChEBI" id="CHEBI:456216"/>
        <dbReference type="EC" id="2.7.11.1"/>
    </reaction>
</comment>
<keyword evidence="6" id="KW-0067">ATP-binding</keyword>
<evidence type="ECO:0000256" key="7">
    <source>
        <dbReference type="ARBA" id="ARBA00047899"/>
    </source>
</evidence>
<evidence type="ECO:0000259" key="9">
    <source>
        <dbReference type="PROSITE" id="PS50011"/>
    </source>
</evidence>
<keyword evidence="4" id="KW-0547">Nucleotide-binding</keyword>
<comment type="catalytic activity">
    <reaction evidence="8">
        <text>L-seryl-[protein] + ATP = O-phospho-L-seryl-[protein] + ADP + H(+)</text>
        <dbReference type="Rhea" id="RHEA:17989"/>
        <dbReference type="Rhea" id="RHEA-COMP:9863"/>
        <dbReference type="Rhea" id="RHEA-COMP:11604"/>
        <dbReference type="ChEBI" id="CHEBI:15378"/>
        <dbReference type="ChEBI" id="CHEBI:29999"/>
        <dbReference type="ChEBI" id="CHEBI:30616"/>
        <dbReference type="ChEBI" id="CHEBI:83421"/>
        <dbReference type="ChEBI" id="CHEBI:456216"/>
        <dbReference type="EC" id="2.7.11.1"/>
    </reaction>
</comment>
<dbReference type="InterPro" id="IPR000719">
    <property type="entry name" value="Prot_kinase_dom"/>
</dbReference>
<organism evidence="10 11">
    <name type="scientific">Rosa chinensis</name>
    <name type="common">China rose</name>
    <dbReference type="NCBI Taxonomy" id="74649"/>
    <lineage>
        <taxon>Eukaryota</taxon>
        <taxon>Viridiplantae</taxon>
        <taxon>Streptophyta</taxon>
        <taxon>Embryophyta</taxon>
        <taxon>Tracheophyta</taxon>
        <taxon>Spermatophyta</taxon>
        <taxon>Magnoliopsida</taxon>
        <taxon>eudicotyledons</taxon>
        <taxon>Gunneridae</taxon>
        <taxon>Pentapetalae</taxon>
        <taxon>rosids</taxon>
        <taxon>fabids</taxon>
        <taxon>Rosales</taxon>
        <taxon>Rosaceae</taxon>
        <taxon>Rosoideae</taxon>
        <taxon>Rosoideae incertae sedis</taxon>
        <taxon>Rosa</taxon>
    </lineage>
</organism>
<accession>A0A2P6RF06</accession>
<keyword evidence="3 10" id="KW-0808">Transferase</keyword>
<proteinExistence type="predicted"/>
<dbReference type="GO" id="GO:0005886">
    <property type="term" value="C:plasma membrane"/>
    <property type="evidence" value="ECO:0007669"/>
    <property type="project" value="TreeGrafter"/>
</dbReference>
<protein>
    <recommendedName>
        <fullName evidence="1">non-specific serine/threonine protein kinase</fullName>
        <ecNumber evidence="1">2.7.11.1</ecNumber>
    </recommendedName>
</protein>
<feature type="domain" description="Protein kinase" evidence="9">
    <location>
        <begin position="1"/>
        <end position="172"/>
    </location>
</feature>
<evidence type="ECO:0000256" key="2">
    <source>
        <dbReference type="ARBA" id="ARBA00022527"/>
    </source>
</evidence>
<dbReference type="PROSITE" id="PS00108">
    <property type="entry name" value="PROTEIN_KINASE_ST"/>
    <property type="match status" value="1"/>
</dbReference>
<dbReference type="SUPFAM" id="SSF56112">
    <property type="entry name" value="Protein kinase-like (PK-like)"/>
    <property type="match status" value="1"/>
</dbReference>
<sequence length="172" mass="19341">MLLISKLQHKNLVRIMGLCVKENEKLLIYEFMPNKSLDTLLFVLDWAGRFNILQGVAEGLFYLHHDSCLKVIHRDLKANNILLDEKMNPEISDFGLARIVHGTDLENTQKIVGTLGYMSPEYAMGGIFSAQSDVYSFGVLDDAANKPTMPEVAFMLSSETDAPQPKQTYICL</sequence>
<evidence type="ECO:0000256" key="3">
    <source>
        <dbReference type="ARBA" id="ARBA00022679"/>
    </source>
</evidence>
<evidence type="ECO:0000256" key="8">
    <source>
        <dbReference type="ARBA" id="ARBA00048679"/>
    </source>
</evidence>
<keyword evidence="11" id="KW-1185">Reference proteome</keyword>
<comment type="caution">
    <text evidence="10">The sequence shown here is derived from an EMBL/GenBank/DDBJ whole genome shotgun (WGS) entry which is preliminary data.</text>
</comment>
<dbReference type="PANTHER" id="PTHR27002:SF422">
    <property type="entry name" value="RECEPTOR-LIKE SERINE_THREONINE-PROTEIN KINASE"/>
    <property type="match status" value="1"/>
</dbReference>
<evidence type="ECO:0000256" key="1">
    <source>
        <dbReference type="ARBA" id="ARBA00012513"/>
    </source>
</evidence>
<name>A0A2P6RF06_ROSCH</name>
<evidence type="ECO:0000256" key="6">
    <source>
        <dbReference type="ARBA" id="ARBA00022840"/>
    </source>
</evidence>
<dbReference type="EMBL" id="PDCK01000041">
    <property type="protein sequence ID" value="PRQ44984.1"/>
    <property type="molecule type" value="Genomic_DNA"/>
</dbReference>
<dbReference type="InterPro" id="IPR011009">
    <property type="entry name" value="Kinase-like_dom_sf"/>
</dbReference>
<dbReference type="PANTHER" id="PTHR27002">
    <property type="entry name" value="RECEPTOR-LIKE SERINE/THREONINE-PROTEIN KINASE SD1-8"/>
    <property type="match status" value="1"/>
</dbReference>
<dbReference type="SMART" id="SM00220">
    <property type="entry name" value="S_TKc"/>
    <property type="match status" value="1"/>
</dbReference>
<evidence type="ECO:0000313" key="11">
    <source>
        <dbReference type="Proteomes" id="UP000238479"/>
    </source>
</evidence>
<dbReference type="Proteomes" id="UP000238479">
    <property type="component" value="Chromosome 3"/>
</dbReference>
<keyword evidence="5" id="KW-0418">Kinase</keyword>
<dbReference type="EC" id="2.7.11.1" evidence="1"/>
<gene>
    <name evidence="10" type="ORF">RchiOBHm_Chr3g0485201</name>
</gene>
<evidence type="ECO:0000313" key="10">
    <source>
        <dbReference type="EMBL" id="PRQ44984.1"/>
    </source>
</evidence>
<dbReference type="PROSITE" id="PS50011">
    <property type="entry name" value="PROTEIN_KINASE_DOM"/>
    <property type="match status" value="1"/>
</dbReference>